<dbReference type="AlphaFoldDB" id="A0A1C1ZDG7"/>
<dbReference type="Proteomes" id="UP000316394">
    <property type="component" value="Chromosome"/>
</dbReference>
<protein>
    <submittedName>
        <fullName evidence="1">Uncharacterized protein</fullName>
    </submittedName>
</protein>
<evidence type="ECO:0000313" key="1">
    <source>
        <dbReference type="EMBL" id="QDR72728.1"/>
    </source>
</evidence>
<dbReference type="RefSeq" id="WP_020843043.1">
    <property type="nucleotide sequence ID" value="NZ_CP041676.1"/>
</dbReference>
<gene>
    <name evidence="1" type="ORF">FOD75_06335</name>
</gene>
<reference evidence="1 2" key="1">
    <citation type="submission" date="2019-07" db="EMBL/GenBank/DDBJ databases">
        <title>Gastrointestinal microbiota of Peromyscus leucopus, the white-footed mouse.</title>
        <authorList>
            <person name="Milovic A."/>
            <person name="Bassam K."/>
            <person name="Barbour A.G."/>
        </authorList>
    </citation>
    <scope>NUCLEOTIDE SEQUENCE [LARGE SCALE GENOMIC DNA]</scope>
    <source>
        <strain evidence="1 2">LL7</strain>
    </source>
</reference>
<sequence>MAITNHQQSNVPKKHHVFRHPIRYSKERYRTMYDKTHQYARKQAEYIIKHGEENDRQANEKINNLGISLIIFIFVFALFLGLFKLLAWI</sequence>
<proteinExistence type="predicted"/>
<accession>A0A1C1ZDG7</accession>
<evidence type="ECO:0000313" key="2">
    <source>
        <dbReference type="Proteomes" id="UP000316394"/>
    </source>
</evidence>
<name>A0A1C1ZDG7_LIMRT</name>
<dbReference type="EMBL" id="CP041676">
    <property type="protein sequence ID" value="QDR72728.1"/>
    <property type="molecule type" value="Genomic_DNA"/>
</dbReference>
<organism evidence="1 2">
    <name type="scientific">Limosilactobacillus reuteri</name>
    <name type="common">Lactobacillus reuteri</name>
    <dbReference type="NCBI Taxonomy" id="1598"/>
    <lineage>
        <taxon>Bacteria</taxon>
        <taxon>Bacillati</taxon>
        <taxon>Bacillota</taxon>
        <taxon>Bacilli</taxon>
        <taxon>Lactobacillales</taxon>
        <taxon>Lactobacillaceae</taxon>
        <taxon>Limosilactobacillus</taxon>
    </lineage>
</organism>